<dbReference type="InterPro" id="IPR016181">
    <property type="entry name" value="Acyl_CoA_acyltransferase"/>
</dbReference>
<dbReference type="InterPro" id="IPR050065">
    <property type="entry name" value="GlmU-like"/>
</dbReference>
<dbReference type="PANTHER" id="PTHR43584:SF5">
    <property type="entry name" value="PROTEIN LICC"/>
    <property type="match status" value="1"/>
</dbReference>
<dbReference type="RefSeq" id="WP_144368361.1">
    <property type="nucleotide sequence ID" value="NZ_CABHNB010000008.1"/>
</dbReference>
<dbReference type="InterPro" id="IPR025877">
    <property type="entry name" value="MobA-like_NTP_Trfase"/>
</dbReference>
<feature type="domain" description="N-acetyltransferase" evidence="3">
    <location>
        <begin position="235"/>
        <end position="377"/>
    </location>
</feature>
<dbReference type="Pfam" id="PF12804">
    <property type="entry name" value="NTP_transf_3"/>
    <property type="match status" value="1"/>
</dbReference>
<dbReference type="SUPFAM" id="SSF53448">
    <property type="entry name" value="Nucleotide-diphospho-sugar transferases"/>
    <property type="match status" value="1"/>
</dbReference>
<keyword evidence="5" id="KW-1185">Reference proteome</keyword>
<evidence type="ECO:0000256" key="2">
    <source>
        <dbReference type="ARBA" id="ARBA00022695"/>
    </source>
</evidence>
<protein>
    <submittedName>
        <fullName evidence="4">MobA-like NTP transferase domain protein</fullName>
    </submittedName>
</protein>
<dbReference type="AlphaFoldDB" id="A0A564SFQ2"/>
<name>A0A564SFQ2_9FIRM</name>
<dbReference type="Proteomes" id="UP000409147">
    <property type="component" value="Unassembled WGS sequence"/>
</dbReference>
<dbReference type="EMBL" id="CABHNB010000008">
    <property type="protein sequence ID" value="VUW93370.1"/>
    <property type="molecule type" value="Genomic_DNA"/>
</dbReference>
<evidence type="ECO:0000313" key="5">
    <source>
        <dbReference type="Proteomes" id="UP000409147"/>
    </source>
</evidence>
<evidence type="ECO:0000259" key="3">
    <source>
        <dbReference type="PROSITE" id="PS51186"/>
    </source>
</evidence>
<dbReference type="GO" id="GO:0016779">
    <property type="term" value="F:nucleotidyltransferase activity"/>
    <property type="evidence" value="ECO:0007669"/>
    <property type="project" value="UniProtKB-KW"/>
</dbReference>
<dbReference type="GO" id="GO:0016747">
    <property type="term" value="F:acyltransferase activity, transferring groups other than amino-acyl groups"/>
    <property type="evidence" value="ECO:0007669"/>
    <property type="project" value="InterPro"/>
</dbReference>
<keyword evidence="1 4" id="KW-0808">Transferase</keyword>
<keyword evidence="2" id="KW-0548">Nucleotidyltransferase</keyword>
<organism evidence="4 5">
    <name type="scientific">Blautia obeum</name>
    <dbReference type="NCBI Taxonomy" id="40520"/>
    <lineage>
        <taxon>Bacteria</taxon>
        <taxon>Bacillati</taxon>
        <taxon>Bacillota</taxon>
        <taxon>Clostridia</taxon>
        <taxon>Lachnospirales</taxon>
        <taxon>Lachnospiraceae</taxon>
        <taxon>Blautia</taxon>
    </lineage>
</organism>
<dbReference type="SUPFAM" id="SSF55729">
    <property type="entry name" value="Acyl-CoA N-acyltransferases (Nat)"/>
    <property type="match status" value="1"/>
</dbReference>
<dbReference type="InterPro" id="IPR000182">
    <property type="entry name" value="GNAT_dom"/>
</dbReference>
<sequence length="377" mass="44642">MNAIILAAGHGSRMITSKQFIHKPLLPIQGMPNIERTILMLNDFGIEEIFIIAGTYADQYMYLQKKYNCIIIADIHCSISTLYGMYYVKDKINDTFIIEGDVVLAENVFRYETYSYYYVMKYKNPEKDSWKPIIDTSGKIISFDIGYFKSPCIFGISFWSKHDAKQIQNYLNQICTLKNLNDSSKFWDDYLIDYLNLLSIYTYEISPDSAIEMNDIHEYVSAEELCQNYYLHPDRYFLNINDNKNHFSFSIDEKLAIEYTQKLLEDYNIKHPDDIQQTNIPLKFANNEFSYIVGYEKNIIGFFDLVFEEKYLLLRRIYIDKKYRNCSFGSNLLKKLIVFSKLIDKELRVNVYDECAARFYKRLGFKLNFINYAFRGE</sequence>
<dbReference type="PROSITE" id="PS51186">
    <property type="entry name" value="GNAT"/>
    <property type="match status" value="1"/>
</dbReference>
<dbReference type="PANTHER" id="PTHR43584">
    <property type="entry name" value="NUCLEOTIDYL TRANSFERASE"/>
    <property type="match status" value="1"/>
</dbReference>
<evidence type="ECO:0000313" key="4">
    <source>
        <dbReference type="EMBL" id="VUW93370.1"/>
    </source>
</evidence>
<reference evidence="4 5" key="1">
    <citation type="submission" date="2019-07" db="EMBL/GenBank/DDBJ databases">
        <authorList>
            <person name="Hibberd C M."/>
            <person name="Gehrig L. J."/>
            <person name="Chang H.-W."/>
            <person name="Venkatesh S."/>
        </authorList>
    </citation>
    <scope>NUCLEOTIDE SEQUENCE [LARGE SCALE GENOMIC DNA]</scope>
    <source>
        <strain evidence="4">Ruminococcus_obeum_SSTS_Bg7063</strain>
    </source>
</reference>
<dbReference type="Gene3D" id="3.40.630.30">
    <property type="match status" value="1"/>
</dbReference>
<dbReference type="Gene3D" id="3.90.550.10">
    <property type="entry name" value="Spore Coat Polysaccharide Biosynthesis Protein SpsA, Chain A"/>
    <property type="match status" value="1"/>
</dbReference>
<evidence type="ECO:0000256" key="1">
    <source>
        <dbReference type="ARBA" id="ARBA00022679"/>
    </source>
</evidence>
<proteinExistence type="predicted"/>
<accession>A0A564SFQ2</accession>
<dbReference type="InterPro" id="IPR029044">
    <property type="entry name" value="Nucleotide-diphossugar_trans"/>
</dbReference>
<gene>
    <name evidence="4" type="ORF">ROSSTS7063_00513</name>
</gene>
<dbReference type="Pfam" id="PF13508">
    <property type="entry name" value="Acetyltransf_7"/>
    <property type="match status" value="1"/>
</dbReference>